<evidence type="ECO:0000256" key="4">
    <source>
        <dbReference type="SAM" id="MobiDB-lite"/>
    </source>
</evidence>
<keyword evidence="1" id="KW-0540">Nuclease</keyword>
<dbReference type="RefSeq" id="WP_274263752.1">
    <property type="nucleotide sequence ID" value="NZ_JAQZCI010000001.1"/>
</dbReference>
<evidence type="ECO:0000313" key="6">
    <source>
        <dbReference type="EMBL" id="MDD7961124.1"/>
    </source>
</evidence>
<feature type="compositionally biased region" description="Low complexity" evidence="4">
    <location>
        <begin position="1"/>
        <end position="11"/>
    </location>
</feature>
<dbReference type="Proteomes" id="UP001218170">
    <property type="component" value="Unassembled WGS sequence"/>
</dbReference>
<dbReference type="SMART" id="SM00318">
    <property type="entry name" value="SNc"/>
    <property type="match status" value="1"/>
</dbReference>
<reference evidence="6 7" key="1">
    <citation type="submission" date="2023-02" db="EMBL/GenBank/DDBJ databases">
        <title>Study of novel species of the Microbacterium genus.</title>
        <authorList>
            <person name="Arroyo-Herrera I."/>
            <person name="Roman-Ponce B."/>
            <person name="Vasquez-Murrieta M.S."/>
        </authorList>
    </citation>
    <scope>NUCLEOTIDE SEQUENCE [LARGE SCALE GENOMIC DNA]</scope>
    <source>
        <strain evidence="6 7">NE1TT3</strain>
    </source>
</reference>
<proteinExistence type="predicted"/>
<evidence type="ECO:0000256" key="1">
    <source>
        <dbReference type="ARBA" id="ARBA00022722"/>
    </source>
</evidence>
<dbReference type="PROSITE" id="PS01123">
    <property type="entry name" value="TNASE_1"/>
    <property type="match status" value="1"/>
</dbReference>
<keyword evidence="7" id="KW-1185">Reference proteome</keyword>
<evidence type="ECO:0000313" key="7">
    <source>
        <dbReference type="Proteomes" id="UP001218170"/>
    </source>
</evidence>
<feature type="region of interest" description="Disordered" evidence="4">
    <location>
        <begin position="1"/>
        <end position="21"/>
    </location>
</feature>
<comment type="caution">
    <text evidence="6">The sequence shown here is derived from an EMBL/GenBank/DDBJ whole genome shotgun (WGS) entry which is preliminary data.</text>
</comment>
<dbReference type="EMBL" id="JAQZCI010000001">
    <property type="protein sequence ID" value="MDD7961124.1"/>
    <property type="molecule type" value="Genomic_DNA"/>
</dbReference>
<dbReference type="InterPro" id="IPR035437">
    <property type="entry name" value="SNase_OB-fold_sf"/>
</dbReference>
<feature type="domain" description="TNase-like" evidence="5">
    <location>
        <begin position="25"/>
        <end position="158"/>
    </location>
</feature>
<dbReference type="PANTHER" id="PTHR12302">
    <property type="entry name" value="EBNA2 BINDING PROTEIN P100"/>
    <property type="match status" value="1"/>
</dbReference>
<evidence type="ECO:0000256" key="3">
    <source>
        <dbReference type="ARBA" id="ARBA00022801"/>
    </source>
</evidence>
<sequence length="163" mass="17229">MITAVAAATACTPPPDPDETRSVVMVSSAAVTSVIDGDTLVVRTVDGPERLRIIGVDTPEIGRDGAADECYAQEARAFVDEALSGRIVQIYPDSTQDDVDRCGRLLRHVQIDGNQVAEMVIAAGAGVEYTYDAAYAGQEAHLAAQDDAREHRRGLWGACGGRG</sequence>
<dbReference type="Gene3D" id="2.40.50.90">
    <property type="match status" value="1"/>
</dbReference>
<keyword evidence="2" id="KW-0255">Endonuclease</keyword>
<evidence type="ECO:0000259" key="5">
    <source>
        <dbReference type="PROSITE" id="PS50830"/>
    </source>
</evidence>
<organism evidence="6 7">
    <name type="scientific">Microbacterium thalli</name>
    <dbReference type="NCBI Taxonomy" id="3027921"/>
    <lineage>
        <taxon>Bacteria</taxon>
        <taxon>Bacillati</taxon>
        <taxon>Actinomycetota</taxon>
        <taxon>Actinomycetes</taxon>
        <taxon>Micrococcales</taxon>
        <taxon>Microbacteriaceae</taxon>
        <taxon>Microbacterium</taxon>
    </lineage>
</organism>
<dbReference type="InterPro" id="IPR016071">
    <property type="entry name" value="Staphylococal_nuclease_OB-fold"/>
</dbReference>
<dbReference type="Pfam" id="PF00565">
    <property type="entry name" value="SNase"/>
    <property type="match status" value="1"/>
</dbReference>
<name>A0ABT5SE85_9MICO</name>
<protein>
    <submittedName>
        <fullName evidence="6">Thermonuclease family protein</fullName>
    </submittedName>
</protein>
<dbReference type="InterPro" id="IPR002071">
    <property type="entry name" value="Thermonucl_AS"/>
</dbReference>
<keyword evidence="3" id="KW-0378">Hydrolase</keyword>
<dbReference type="PANTHER" id="PTHR12302:SF3">
    <property type="entry name" value="SERINE_THREONINE-PROTEIN KINASE 31"/>
    <property type="match status" value="1"/>
</dbReference>
<gene>
    <name evidence="6" type="ORF">PUW80_02025</name>
</gene>
<accession>A0ABT5SE85</accession>
<evidence type="ECO:0000256" key="2">
    <source>
        <dbReference type="ARBA" id="ARBA00022759"/>
    </source>
</evidence>
<dbReference type="PROSITE" id="PS50830">
    <property type="entry name" value="TNASE_3"/>
    <property type="match status" value="1"/>
</dbReference>
<dbReference type="SUPFAM" id="SSF50199">
    <property type="entry name" value="Staphylococcal nuclease"/>
    <property type="match status" value="1"/>
</dbReference>